<accession>A0A249A0E2</accession>
<dbReference type="SUPFAM" id="SSF53955">
    <property type="entry name" value="Lysozyme-like"/>
    <property type="match status" value="1"/>
</dbReference>
<dbReference type="EMBL" id="VAJI01000039">
    <property type="protein sequence ID" value="TRB34882.1"/>
    <property type="molecule type" value="Genomic_DNA"/>
</dbReference>
<dbReference type="EMBL" id="LR134495">
    <property type="protein sequence ID" value="VEI77671.1"/>
    <property type="molecule type" value="Genomic_DNA"/>
</dbReference>
<evidence type="ECO:0000313" key="2">
    <source>
        <dbReference type="EMBL" id="TRB72109.1"/>
    </source>
</evidence>
<reference evidence="3" key="1">
    <citation type="submission" date="2018-12" db="EMBL/GenBank/DDBJ databases">
        <authorList>
            <consortium name="Pathogen Informatics"/>
        </authorList>
    </citation>
    <scope>NUCLEOTIDE SEQUENCE [LARGE SCALE GENOMIC DNA]</scope>
    <source>
        <strain evidence="3">NCTC10643</strain>
    </source>
</reference>
<dbReference type="Gene3D" id="1.10.530.10">
    <property type="match status" value="1"/>
</dbReference>
<keyword evidence="5" id="KW-1185">Reference proteome</keyword>
<dbReference type="OrthoDB" id="5671547at2"/>
<sequence>MDITRVLVIVAVFLSNISISQAKPFNGFGSEIDSYIRMAAQRYQVSEAMLRGFVKMEDGWYGNISPTGATGVGQFTMGTWNWLSETERGKQLGMKLITAKNRGSYADPRRDKYTNTLATALLARWHIEQFQLRNIPITDENLYMAHNIGLDGLHRAMMGKATKEDILNMRRNGMKSWMTVRDFLNYQKGRFLAHKQEANFMTVSKQGHIHTGVAAFVYPTSQMGKSVKWVEPDNKMIWVEPKNAMVWVEPQNTLQR</sequence>
<evidence type="ECO:0000313" key="4">
    <source>
        <dbReference type="Proteomes" id="UP000315164"/>
    </source>
</evidence>
<proteinExistence type="predicted"/>
<evidence type="ECO:0000313" key="1">
    <source>
        <dbReference type="EMBL" id="TRB34882.1"/>
    </source>
</evidence>
<dbReference type="RefSeq" id="WP_012340835.1">
    <property type="nucleotide sequence ID" value="NZ_CP017504.1"/>
</dbReference>
<reference evidence="4 5" key="2">
    <citation type="journal article" date="2019" name="Vet. Microbiol.">
        <title>Genetic characterization of susceptible and multi-drug resistant Mannheimia haemolytica isolated from high-risk stocker calves prior to and after antimicrobial metaphylaxis.</title>
        <authorList>
            <person name="Snyder E.R."/>
            <person name="Alvarez-Narvaez S."/>
            <person name="Credille B.C."/>
        </authorList>
    </citation>
    <scope>NUCLEOTIDE SEQUENCE [LARGE SCALE GENOMIC DNA]</scope>
    <source>
        <strain evidence="2 4">UGA-R5-128-1</strain>
        <strain evidence="1 5">UGA-R7-163-1</strain>
    </source>
</reference>
<dbReference type="AlphaFoldDB" id="A0A249A0E2"/>
<evidence type="ECO:0000313" key="5">
    <source>
        <dbReference type="Proteomes" id="UP000318394"/>
    </source>
</evidence>
<gene>
    <name evidence="2" type="ORF">FEA53_12530</name>
    <name evidence="1" type="ORF">FEB89_12280</name>
    <name evidence="3" type="ORF">NCTC10643_01555</name>
</gene>
<dbReference type="GeneID" id="31488015"/>
<dbReference type="Proteomes" id="UP000318394">
    <property type="component" value="Unassembled WGS sequence"/>
</dbReference>
<name>A0A249A0E2_MANHA</name>
<dbReference type="Proteomes" id="UP000315164">
    <property type="component" value="Unassembled WGS sequence"/>
</dbReference>
<dbReference type="InterPro" id="IPR023346">
    <property type="entry name" value="Lysozyme-like_dom_sf"/>
</dbReference>
<protein>
    <submittedName>
        <fullName evidence="2">Lytic murein transglycosylase</fullName>
    </submittedName>
</protein>
<organism evidence="2 4">
    <name type="scientific">Mannheimia haemolytica</name>
    <name type="common">Pasteurella haemolytica</name>
    <dbReference type="NCBI Taxonomy" id="75985"/>
    <lineage>
        <taxon>Bacteria</taxon>
        <taxon>Pseudomonadati</taxon>
        <taxon>Pseudomonadota</taxon>
        <taxon>Gammaproteobacteria</taxon>
        <taxon>Pasteurellales</taxon>
        <taxon>Pasteurellaceae</taxon>
        <taxon>Mannheimia</taxon>
    </lineage>
</organism>
<dbReference type="Proteomes" id="UP000271188">
    <property type="component" value="Chromosome"/>
</dbReference>
<dbReference type="EMBL" id="VAJB01000041">
    <property type="protein sequence ID" value="TRB72109.1"/>
    <property type="molecule type" value="Genomic_DNA"/>
</dbReference>
<evidence type="ECO:0000313" key="3">
    <source>
        <dbReference type="EMBL" id="VEI77671.1"/>
    </source>
</evidence>